<dbReference type="InterPro" id="IPR050957">
    <property type="entry name" value="BMP_lipoprotein"/>
</dbReference>
<accession>A0A377FV20</accession>
<organism evidence="9 10">
    <name type="scientific">Exiguobacterium aurantiacum</name>
    <dbReference type="NCBI Taxonomy" id="33987"/>
    <lineage>
        <taxon>Bacteria</taxon>
        <taxon>Bacillati</taxon>
        <taxon>Bacillota</taxon>
        <taxon>Bacilli</taxon>
        <taxon>Bacillales</taxon>
        <taxon>Bacillales Family XII. Incertae Sedis</taxon>
        <taxon>Exiguobacterium</taxon>
    </lineage>
</organism>
<feature type="chain" id="PRO_5016738840" evidence="7">
    <location>
        <begin position="24"/>
        <end position="363"/>
    </location>
</feature>
<keyword evidence="4 7" id="KW-0732">Signal</keyword>
<evidence type="ECO:0000256" key="4">
    <source>
        <dbReference type="ARBA" id="ARBA00022729"/>
    </source>
</evidence>
<evidence type="ECO:0000256" key="7">
    <source>
        <dbReference type="SAM" id="SignalP"/>
    </source>
</evidence>
<keyword evidence="3" id="KW-1003">Cell membrane</keyword>
<dbReference type="Pfam" id="PF02608">
    <property type="entry name" value="Bmp"/>
    <property type="match status" value="1"/>
</dbReference>
<evidence type="ECO:0000256" key="5">
    <source>
        <dbReference type="ARBA" id="ARBA00023136"/>
    </source>
</evidence>
<evidence type="ECO:0000313" key="9">
    <source>
        <dbReference type="EMBL" id="STO08414.1"/>
    </source>
</evidence>
<dbReference type="CDD" id="cd06354">
    <property type="entry name" value="PBP1_PrnA-like"/>
    <property type="match status" value="1"/>
</dbReference>
<dbReference type="SUPFAM" id="SSF53822">
    <property type="entry name" value="Periplasmic binding protein-like I"/>
    <property type="match status" value="1"/>
</dbReference>
<gene>
    <name evidence="9" type="primary">tmpC_2</name>
    <name evidence="9" type="ORF">NCTC13163_01784</name>
</gene>
<name>A0A377FV20_9BACL</name>
<evidence type="ECO:0000256" key="6">
    <source>
        <dbReference type="ARBA" id="ARBA00023288"/>
    </source>
</evidence>
<feature type="signal peptide" evidence="7">
    <location>
        <begin position="1"/>
        <end position="23"/>
    </location>
</feature>
<evidence type="ECO:0000313" key="10">
    <source>
        <dbReference type="Proteomes" id="UP000254060"/>
    </source>
</evidence>
<feature type="domain" description="ABC transporter substrate-binding protein PnrA-like" evidence="8">
    <location>
        <begin position="47"/>
        <end position="341"/>
    </location>
</feature>
<dbReference type="InterPro" id="IPR003760">
    <property type="entry name" value="PnrA-like"/>
</dbReference>
<dbReference type="Gene3D" id="3.40.50.2300">
    <property type="match status" value="2"/>
</dbReference>
<dbReference type="Proteomes" id="UP000254060">
    <property type="component" value="Unassembled WGS sequence"/>
</dbReference>
<dbReference type="InterPro" id="IPR028082">
    <property type="entry name" value="Peripla_BP_I"/>
</dbReference>
<evidence type="ECO:0000256" key="3">
    <source>
        <dbReference type="ARBA" id="ARBA00022475"/>
    </source>
</evidence>
<sequence length="363" mass="38771">MMNKKKTILSALAAGLTLSTVLAACGGDDNEGASNGEGGGSEAGDFKVAMVTDTGGVDDKSFNQSAWEGLTKFGEDNNLTENEGFKYLQSSKQADYQPNLQQLARDNFNLIYGIGFLMAEDIETVAGQFSDNNFAIVDMVVDAPNVASITFKEQEGSFLVGVIAGLMTETDKVGFIGGVESDLIKKFENGFKAGVMAVNPDATIDVKYAEDFNSAEKGTAIASGMYGAGSDIIYHAAGGTGVGVFTEAKNRKKNGEEVWVIGVDRDQYEEGLPEDVTLTSMVKRVDTATYEVSKQTMEGNFPGGEIIEFGLKDDGVGIAETSDEHVPADILSKVDEYRQQLIDGELTAPATDAEFEEFMKSVE</sequence>
<dbReference type="GO" id="GO:0005886">
    <property type="term" value="C:plasma membrane"/>
    <property type="evidence" value="ECO:0007669"/>
    <property type="project" value="UniProtKB-SubCell"/>
</dbReference>
<dbReference type="EMBL" id="UGGP01000001">
    <property type="protein sequence ID" value="STO08414.1"/>
    <property type="molecule type" value="Genomic_DNA"/>
</dbReference>
<evidence type="ECO:0000256" key="1">
    <source>
        <dbReference type="ARBA" id="ARBA00004193"/>
    </source>
</evidence>
<proteinExistence type="inferred from homology"/>
<dbReference type="AlphaFoldDB" id="A0A377FV20"/>
<keyword evidence="5" id="KW-0472">Membrane</keyword>
<reference evidence="9 10" key="1">
    <citation type="submission" date="2018-06" db="EMBL/GenBank/DDBJ databases">
        <authorList>
            <consortium name="Pathogen Informatics"/>
            <person name="Doyle S."/>
        </authorList>
    </citation>
    <scope>NUCLEOTIDE SEQUENCE [LARGE SCALE GENOMIC DNA]</scope>
    <source>
        <strain evidence="9 10">NCTC13163</strain>
    </source>
</reference>
<comment type="similarity">
    <text evidence="2">Belongs to the BMP lipoprotein family.</text>
</comment>
<comment type="subcellular location">
    <subcellularLocation>
        <location evidence="1">Cell membrane</location>
        <topology evidence="1">Lipid-anchor</topology>
    </subcellularLocation>
</comment>
<evidence type="ECO:0000259" key="8">
    <source>
        <dbReference type="Pfam" id="PF02608"/>
    </source>
</evidence>
<keyword evidence="9" id="KW-0675">Receptor</keyword>
<dbReference type="PANTHER" id="PTHR34296">
    <property type="entry name" value="TRANSCRIPTIONAL ACTIVATOR PROTEIN MED"/>
    <property type="match status" value="1"/>
</dbReference>
<evidence type="ECO:0000256" key="2">
    <source>
        <dbReference type="ARBA" id="ARBA00008610"/>
    </source>
</evidence>
<dbReference type="STRING" id="1397694.GCA_000702585_02280"/>
<dbReference type="PANTHER" id="PTHR34296:SF2">
    <property type="entry name" value="ABC TRANSPORTER GUANOSINE-BINDING PROTEIN NUPN"/>
    <property type="match status" value="1"/>
</dbReference>
<protein>
    <submittedName>
        <fullName evidence="9">Purine nucleoside receptor A</fullName>
    </submittedName>
</protein>
<keyword evidence="6" id="KW-0449">Lipoprotein</keyword>
<dbReference type="PROSITE" id="PS51257">
    <property type="entry name" value="PROKAR_LIPOPROTEIN"/>
    <property type="match status" value="1"/>
</dbReference>